<dbReference type="CDD" id="cd16936">
    <property type="entry name" value="HATPase_RsbW-like"/>
    <property type="match status" value="1"/>
</dbReference>
<dbReference type="EMBL" id="QQBC01000002">
    <property type="protein sequence ID" value="RDI67985.1"/>
    <property type="molecule type" value="Genomic_DNA"/>
</dbReference>
<dbReference type="PANTHER" id="PTHR35526:SF3">
    <property type="entry name" value="ANTI-SIGMA-F FACTOR RSBW"/>
    <property type="match status" value="1"/>
</dbReference>
<dbReference type="InterPro" id="IPR036890">
    <property type="entry name" value="HATPase_C_sf"/>
</dbReference>
<dbReference type="AlphaFoldDB" id="A0A370IB77"/>
<dbReference type="Gene3D" id="3.30.565.10">
    <property type="entry name" value="Histidine kinase-like ATPase, C-terminal domain"/>
    <property type="match status" value="1"/>
</dbReference>
<keyword evidence="2" id="KW-1185">Reference proteome</keyword>
<proteinExistence type="predicted"/>
<sequence>MLGVNANQIRWYEQDASGCTVLRPSGELSVATAGIVSGDLVKFALNEPRAVIVIIDGLGIASEALFSAFTLAWMRVGDWPAVPIALVAGSEALRRRLHANAVDRFLPVTATVAEAQQAVGKAPQRRRICLDMPLAADCGRRARRFTEQICERWEVPEVCDDAQLVATEFIENAFLHTRFDADISFRLELRQQLLTVAVADQDPREAVLPEAVPGRSVPSGLHMVARMARAWGCSPQWPVGKVVWATLPTGTGR</sequence>
<accession>A0A370IB77</accession>
<evidence type="ECO:0000313" key="1">
    <source>
        <dbReference type="EMBL" id="RDI67985.1"/>
    </source>
</evidence>
<dbReference type="PANTHER" id="PTHR35526">
    <property type="entry name" value="ANTI-SIGMA-F FACTOR RSBW-RELATED"/>
    <property type="match status" value="1"/>
</dbReference>
<dbReference type="Proteomes" id="UP000254869">
    <property type="component" value="Unassembled WGS sequence"/>
</dbReference>
<dbReference type="InterPro" id="IPR050267">
    <property type="entry name" value="Anti-sigma-factor_SerPK"/>
</dbReference>
<gene>
    <name evidence="1" type="ORF">DFR76_102386</name>
</gene>
<evidence type="ECO:0000313" key="2">
    <source>
        <dbReference type="Proteomes" id="UP000254869"/>
    </source>
</evidence>
<organism evidence="1 2">
    <name type="scientific">Nocardia pseudobrasiliensis</name>
    <dbReference type="NCBI Taxonomy" id="45979"/>
    <lineage>
        <taxon>Bacteria</taxon>
        <taxon>Bacillati</taxon>
        <taxon>Actinomycetota</taxon>
        <taxon>Actinomycetes</taxon>
        <taxon>Mycobacteriales</taxon>
        <taxon>Nocardiaceae</taxon>
        <taxon>Nocardia</taxon>
    </lineage>
</organism>
<dbReference type="RefSeq" id="WP_067992383.1">
    <property type="nucleotide sequence ID" value="NZ_QQBC01000002.1"/>
</dbReference>
<dbReference type="Gene3D" id="3.30.750.24">
    <property type="entry name" value="STAS domain"/>
    <property type="match status" value="1"/>
</dbReference>
<reference evidence="1 2" key="1">
    <citation type="submission" date="2018-07" db="EMBL/GenBank/DDBJ databases">
        <title>Genomic Encyclopedia of Type Strains, Phase IV (KMG-IV): sequencing the most valuable type-strain genomes for metagenomic binning, comparative biology and taxonomic classification.</title>
        <authorList>
            <person name="Goeker M."/>
        </authorList>
    </citation>
    <scope>NUCLEOTIDE SEQUENCE [LARGE SCALE GENOMIC DNA]</scope>
    <source>
        <strain evidence="1 2">DSM 44290</strain>
    </source>
</reference>
<name>A0A370IB77_9NOCA</name>
<protein>
    <recommendedName>
        <fullName evidence="3">Anti-sigma regulatory factor (Ser/Thr protein kinase)</fullName>
    </recommendedName>
</protein>
<dbReference type="STRING" id="1210086.GCA_001613105_00962"/>
<evidence type="ECO:0008006" key="3">
    <source>
        <dbReference type="Google" id="ProtNLM"/>
    </source>
</evidence>
<comment type="caution">
    <text evidence="1">The sequence shown here is derived from an EMBL/GenBank/DDBJ whole genome shotgun (WGS) entry which is preliminary data.</text>
</comment>
<dbReference type="SUPFAM" id="SSF52091">
    <property type="entry name" value="SpoIIaa-like"/>
    <property type="match status" value="1"/>
</dbReference>
<dbReference type="InterPro" id="IPR036513">
    <property type="entry name" value="STAS_dom_sf"/>
</dbReference>